<dbReference type="Pfam" id="PF10154">
    <property type="entry name" value="Fy-3"/>
    <property type="match status" value="1"/>
</dbReference>
<dbReference type="VEuPathDB" id="PiroplasmaDB:BEWA_006180"/>
<dbReference type="AlphaFoldDB" id="L0B248"/>
<evidence type="ECO:0000313" key="1">
    <source>
        <dbReference type="EMBL" id="AFZ81209.1"/>
    </source>
</evidence>
<evidence type="ECO:0000313" key="2">
    <source>
        <dbReference type="Proteomes" id="UP000031512"/>
    </source>
</evidence>
<dbReference type="EMBL" id="CP001670">
    <property type="protein sequence ID" value="AFZ81209.1"/>
    <property type="molecule type" value="Genomic_DNA"/>
</dbReference>
<accession>L0B248</accession>
<dbReference type="RefSeq" id="XP_004830875.1">
    <property type="nucleotide sequence ID" value="XM_004830818.1"/>
</dbReference>
<gene>
    <name evidence="1" type="ORF">BEWA_006180</name>
</gene>
<proteinExistence type="predicted"/>
<dbReference type="GeneID" id="15805464"/>
<reference evidence="1 2" key="1">
    <citation type="journal article" date="2012" name="BMC Genomics">
        <title>Comparative genomic analysis and phylogenetic position of Theileria equi.</title>
        <authorList>
            <person name="Kappmeyer L.S."/>
            <person name="Thiagarajan M."/>
            <person name="Herndon D.R."/>
            <person name="Ramsay J.D."/>
            <person name="Caler E."/>
            <person name="Djikeng A."/>
            <person name="Gillespie J.J."/>
            <person name="Lau A.O."/>
            <person name="Roalson E.H."/>
            <person name="Silva J.C."/>
            <person name="Silva M.G."/>
            <person name="Suarez C.E."/>
            <person name="Ueti M.W."/>
            <person name="Nene V.M."/>
            <person name="Mealey R.H."/>
            <person name="Knowles D.P."/>
            <person name="Brayton K.A."/>
        </authorList>
    </citation>
    <scope>NUCLEOTIDE SEQUENCE [LARGE SCALE GENOMIC DNA]</scope>
    <source>
        <strain evidence="1 2">WA</strain>
    </source>
</reference>
<keyword evidence="2" id="KW-1185">Reference proteome</keyword>
<dbReference type="eggNOG" id="ENOG502QXAR">
    <property type="taxonomic scope" value="Eukaryota"/>
</dbReference>
<dbReference type="KEGG" id="beq:BEWA_006180"/>
<dbReference type="InterPro" id="IPR019311">
    <property type="entry name" value="Fy-3"/>
</dbReference>
<dbReference type="Proteomes" id="UP000031512">
    <property type="component" value="Chromosome 3"/>
</dbReference>
<organism evidence="1 2">
    <name type="scientific">Theileria equi strain WA</name>
    <dbReference type="NCBI Taxonomy" id="1537102"/>
    <lineage>
        <taxon>Eukaryota</taxon>
        <taxon>Sar</taxon>
        <taxon>Alveolata</taxon>
        <taxon>Apicomplexa</taxon>
        <taxon>Aconoidasida</taxon>
        <taxon>Piroplasmida</taxon>
        <taxon>Theileriidae</taxon>
        <taxon>Theileria</taxon>
    </lineage>
</organism>
<dbReference type="OrthoDB" id="360974at2759"/>
<protein>
    <submittedName>
        <fullName evidence="1">Uncharacterized protein</fullName>
    </submittedName>
</protein>
<sequence length="892" mass="102881">MENPMCLPGKDTKYCFRAQNIGPQKTCRRFIDNKRSLKPSGNGETKCLCRLCQLSELKENSDTTATNLSKLCSIIGNLTHNIKVEKNSLKEVTYTDTTETLSLVSLDLWNSLEWFVDILDNLNRLEALGLGLRYRIKLLNQVSTNDKEADYLQQWIKFETTFRDANNAIYTTYKMLDKLESRLHLIRINSLKALKNRNNDTNTRYRDEFNLQVSSNSDIAKDYSTLSDIWDLKFNDFRTENTRNFHRFTLDVINQLKRVYPDVELYSFYHDSTRSCLRVIQAPAYTTDPFQTSDEDKVPDKTDLFRLYNEESVPAEDSDSYISRITDLNNRLLPKLVKCVTKLPILTETYMNASLYQALGPSDPESHSNTHSTEFRTLGYESTNKPDSADMKLQEPIENTFHTQLARIFSRTGLEIVDSLRCTFGSSKGMRKTIIFSQGMIKDLFISTFSNGIKNHTDTAEQSKRSEMAMNIKYSKNIGLITMDLASGEIDKLIQNHLPSFKWSPLLPSNYIDLYKPSENIVAGGPDVNDLFLYTLQGNGDGSRYLDYSTVEEGLWKQRIFTFKKLNEQHIRNILRRRNMKNIIEYDSSDTIAYDNFIPFKVTSNFQNYIPIKYSIKQKNDINGSWITSLSDSKIFNDYSADIHVEVENELYPGMYFFGNRRLNALILPIHKDEIENNPTFRSIMEISRYKTDFMFPSLLSQVAAWKDKLGDKKPSPGSFFVTYHTNLCLGMLSTHQIDQWDKISISMIFHLVSCDTNIDDNTDPIDYAENPENILSEIERIKPILHGLDNILEFCNRYKITTLTIPAALKCCYKINKTIVSDSMLKLQSNQTLDCNRDYTRCLAIVSHLATKFNKCSDSLKYVNLVFPSYLKETLLPKMASNIFSGRVNTF</sequence>
<name>L0B248_THEEQ</name>